<dbReference type="GeneID" id="17307555"/>
<dbReference type="Pfam" id="PF01042">
    <property type="entry name" value="Ribonuc_L-PSP"/>
    <property type="match status" value="1"/>
</dbReference>
<dbReference type="KEGG" id="gtt:GUITHDRAFT_66588"/>
<sequence>MHGGGEGGGGAVRRLRTGDPRCSGIVCYGGIVYLTGQTSDEGEDIRSQTRRVLEKIDALLAEAGSDKSRLLTAMIWLKDIQRDFHGMNAVWNDWVDAENKPTRACVEGRLAREKLLVEIQVTAVSPQSARSRL</sequence>
<name>L1JS80_GUITC</name>
<reference evidence="2 4" key="1">
    <citation type="journal article" date="2012" name="Nature">
        <title>Algal genomes reveal evolutionary mosaicism and the fate of nucleomorphs.</title>
        <authorList>
            <consortium name="DOE Joint Genome Institute"/>
            <person name="Curtis B.A."/>
            <person name="Tanifuji G."/>
            <person name="Burki F."/>
            <person name="Gruber A."/>
            <person name="Irimia M."/>
            <person name="Maruyama S."/>
            <person name="Arias M.C."/>
            <person name="Ball S.G."/>
            <person name="Gile G.H."/>
            <person name="Hirakawa Y."/>
            <person name="Hopkins J.F."/>
            <person name="Kuo A."/>
            <person name="Rensing S.A."/>
            <person name="Schmutz J."/>
            <person name="Symeonidi A."/>
            <person name="Elias M."/>
            <person name="Eveleigh R.J."/>
            <person name="Herman E.K."/>
            <person name="Klute M.J."/>
            <person name="Nakayama T."/>
            <person name="Obornik M."/>
            <person name="Reyes-Prieto A."/>
            <person name="Armbrust E.V."/>
            <person name="Aves S.J."/>
            <person name="Beiko R.G."/>
            <person name="Coutinho P."/>
            <person name="Dacks J.B."/>
            <person name="Durnford D.G."/>
            <person name="Fast N.M."/>
            <person name="Green B.R."/>
            <person name="Grisdale C.J."/>
            <person name="Hempel F."/>
            <person name="Henrissat B."/>
            <person name="Hoppner M.P."/>
            <person name="Ishida K."/>
            <person name="Kim E."/>
            <person name="Koreny L."/>
            <person name="Kroth P.G."/>
            <person name="Liu Y."/>
            <person name="Malik S.B."/>
            <person name="Maier U.G."/>
            <person name="McRose D."/>
            <person name="Mock T."/>
            <person name="Neilson J.A."/>
            <person name="Onodera N.T."/>
            <person name="Poole A.M."/>
            <person name="Pritham E.J."/>
            <person name="Richards T.A."/>
            <person name="Rocap G."/>
            <person name="Roy S.W."/>
            <person name="Sarai C."/>
            <person name="Schaack S."/>
            <person name="Shirato S."/>
            <person name="Slamovits C.H."/>
            <person name="Spencer D.F."/>
            <person name="Suzuki S."/>
            <person name="Worden A.Z."/>
            <person name="Zauner S."/>
            <person name="Barry K."/>
            <person name="Bell C."/>
            <person name="Bharti A.K."/>
            <person name="Crow J.A."/>
            <person name="Grimwood J."/>
            <person name="Kramer R."/>
            <person name="Lindquist E."/>
            <person name="Lucas S."/>
            <person name="Salamov A."/>
            <person name="McFadden G.I."/>
            <person name="Lane C.E."/>
            <person name="Keeling P.J."/>
            <person name="Gray M.W."/>
            <person name="Grigoriev I.V."/>
            <person name="Archibald J.M."/>
        </authorList>
    </citation>
    <scope>NUCLEOTIDE SEQUENCE</scope>
    <source>
        <strain evidence="2 4">CCMP2712</strain>
    </source>
</reference>
<dbReference type="PaxDb" id="55529-EKX50938"/>
<reference evidence="4" key="2">
    <citation type="submission" date="2012-11" db="EMBL/GenBank/DDBJ databases">
        <authorList>
            <person name="Kuo A."/>
            <person name="Curtis B.A."/>
            <person name="Tanifuji G."/>
            <person name="Burki F."/>
            <person name="Gruber A."/>
            <person name="Irimia M."/>
            <person name="Maruyama S."/>
            <person name="Arias M.C."/>
            <person name="Ball S.G."/>
            <person name="Gile G.H."/>
            <person name="Hirakawa Y."/>
            <person name="Hopkins J.F."/>
            <person name="Rensing S.A."/>
            <person name="Schmutz J."/>
            <person name="Symeonidi A."/>
            <person name="Elias M."/>
            <person name="Eveleigh R.J."/>
            <person name="Herman E.K."/>
            <person name="Klute M.J."/>
            <person name="Nakayama T."/>
            <person name="Obornik M."/>
            <person name="Reyes-Prieto A."/>
            <person name="Armbrust E.V."/>
            <person name="Aves S.J."/>
            <person name="Beiko R.G."/>
            <person name="Coutinho P."/>
            <person name="Dacks J.B."/>
            <person name="Durnford D.G."/>
            <person name="Fast N.M."/>
            <person name="Green B.R."/>
            <person name="Grisdale C."/>
            <person name="Hempe F."/>
            <person name="Henrissat B."/>
            <person name="Hoppner M.P."/>
            <person name="Ishida K.-I."/>
            <person name="Kim E."/>
            <person name="Koreny L."/>
            <person name="Kroth P.G."/>
            <person name="Liu Y."/>
            <person name="Malik S.-B."/>
            <person name="Maier U.G."/>
            <person name="McRose D."/>
            <person name="Mock T."/>
            <person name="Neilson J.A."/>
            <person name="Onodera N.T."/>
            <person name="Poole A.M."/>
            <person name="Pritham E.J."/>
            <person name="Richards T.A."/>
            <person name="Rocap G."/>
            <person name="Roy S.W."/>
            <person name="Sarai C."/>
            <person name="Schaack S."/>
            <person name="Shirato S."/>
            <person name="Slamovits C.H."/>
            <person name="Spencer D.F."/>
            <person name="Suzuki S."/>
            <person name="Worden A.Z."/>
            <person name="Zauner S."/>
            <person name="Barry K."/>
            <person name="Bell C."/>
            <person name="Bharti A.K."/>
            <person name="Crow J.A."/>
            <person name="Grimwood J."/>
            <person name="Kramer R."/>
            <person name="Lindquist E."/>
            <person name="Lucas S."/>
            <person name="Salamov A."/>
            <person name="McFadden G.I."/>
            <person name="Lane C.E."/>
            <person name="Keeling P.J."/>
            <person name="Gray M.W."/>
            <person name="Grigoriev I.V."/>
            <person name="Archibald J.M."/>
        </authorList>
    </citation>
    <scope>NUCLEOTIDE SEQUENCE</scope>
    <source>
        <strain evidence="4">CCMP2712</strain>
    </source>
</reference>
<evidence type="ECO:0000313" key="4">
    <source>
        <dbReference type="Proteomes" id="UP000011087"/>
    </source>
</evidence>
<gene>
    <name evidence="2" type="ORF">GUITHDRAFT_66588</name>
</gene>
<comment type="similarity">
    <text evidence="1">Belongs to the RutC family.</text>
</comment>
<dbReference type="InterPro" id="IPR019897">
    <property type="entry name" value="RidA_CS"/>
</dbReference>
<dbReference type="SUPFAM" id="SSF55298">
    <property type="entry name" value="YjgF-like"/>
    <property type="match status" value="1"/>
</dbReference>
<reference evidence="3" key="3">
    <citation type="submission" date="2016-03" db="UniProtKB">
        <authorList>
            <consortium name="EnsemblProtists"/>
        </authorList>
    </citation>
    <scope>IDENTIFICATION</scope>
</reference>
<dbReference type="CDD" id="cd06150">
    <property type="entry name" value="YjgF_YER057c_UK114_like_2"/>
    <property type="match status" value="1"/>
</dbReference>
<dbReference type="PROSITE" id="PS01094">
    <property type="entry name" value="UPF0076"/>
    <property type="match status" value="1"/>
</dbReference>
<dbReference type="EMBL" id="JH992977">
    <property type="protein sequence ID" value="EKX50938.1"/>
    <property type="molecule type" value="Genomic_DNA"/>
</dbReference>
<dbReference type="InterPro" id="IPR035709">
    <property type="entry name" value="YoaB-like"/>
</dbReference>
<protein>
    <recommendedName>
        <fullName evidence="5">RidA family protein</fullName>
    </recommendedName>
</protein>
<dbReference type="OrthoDB" id="309640at2759"/>
<dbReference type="PANTHER" id="PTHR47328:SF1">
    <property type="entry name" value="RUTC FAMILY PROTEIN YOAB"/>
    <property type="match status" value="1"/>
</dbReference>
<keyword evidence="4" id="KW-1185">Reference proteome</keyword>
<dbReference type="Proteomes" id="UP000011087">
    <property type="component" value="Unassembled WGS sequence"/>
</dbReference>
<dbReference type="EnsemblProtists" id="EKX50938">
    <property type="protein sequence ID" value="EKX50938"/>
    <property type="gene ID" value="GUITHDRAFT_66588"/>
</dbReference>
<dbReference type="STRING" id="905079.L1JS80"/>
<dbReference type="eggNOG" id="ENOG502S4QA">
    <property type="taxonomic scope" value="Eukaryota"/>
</dbReference>
<dbReference type="PANTHER" id="PTHR47328">
    <property type="match status" value="1"/>
</dbReference>
<dbReference type="RefSeq" id="XP_005837918.1">
    <property type="nucleotide sequence ID" value="XM_005837861.1"/>
</dbReference>
<dbReference type="AlphaFoldDB" id="L1JS80"/>
<accession>L1JS80</accession>
<organism evidence="2">
    <name type="scientific">Guillardia theta (strain CCMP2712)</name>
    <name type="common">Cryptophyte</name>
    <dbReference type="NCBI Taxonomy" id="905079"/>
    <lineage>
        <taxon>Eukaryota</taxon>
        <taxon>Cryptophyceae</taxon>
        <taxon>Pyrenomonadales</taxon>
        <taxon>Geminigeraceae</taxon>
        <taxon>Guillardia</taxon>
    </lineage>
</organism>
<evidence type="ECO:0000256" key="1">
    <source>
        <dbReference type="ARBA" id="ARBA00010552"/>
    </source>
</evidence>
<dbReference type="InterPro" id="IPR006175">
    <property type="entry name" value="YjgF/YER057c/UK114"/>
</dbReference>
<proteinExistence type="inferred from homology"/>
<dbReference type="Gene3D" id="3.30.1330.40">
    <property type="entry name" value="RutC-like"/>
    <property type="match status" value="1"/>
</dbReference>
<dbReference type="HOGENOM" id="CLU_100715_6_1_1"/>
<evidence type="ECO:0000313" key="3">
    <source>
        <dbReference type="EnsemblProtists" id="EKX50938"/>
    </source>
</evidence>
<evidence type="ECO:0008006" key="5">
    <source>
        <dbReference type="Google" id="ProtNLM"/>
    </source>
</evidence>
<dbReference type="OMA" id="NEAWDAW"/>
<evidence type="ECO:0000313" key="2">
    <source>
        <dbReference type="EMBL" id="EKX50938.1"/>
    </source>
</evidence>
<dbReference type="InterPro" id="IPR035959">
    <property type="entry name" value="RutC-like_sf"/>
</dbReference>